<keyword evidence="1" id="KW-1185">Reference proteome</keyword>
<dbReference type="Proteomes" id="UP000887569">
    <property type="component" value="Unplaced"/>
</dbReference>
<organism evidence="1 2">
    <name type="scientific">Parascaris univalens</name>
    <name type="common">Nematode worm</name>
    <dbReference type="NCBI Taxonomy" id="6257"/>
    <lineage>
        <taxon>Eukaryota</taxon>
        <taxon>Metazoa</taxon>
        <taxon>Ecdysozoa</taxon>
        <taxon>Nematoda</taxon>
        <taxon>Chromadorea</taxon>
        <taxon>Rhabditida</taxon>
        <taxon>Spirurina</taxon>
        <taxon>Ascaridomorpha</taxon>
        <taxon>Ascaridoidea</taxon>
        <taxon>Ascarididae</taxon>
        <taxon>Parascaris</taxon>
    </lineage>
</organism>
<evidence type="ECO:0000313" key="2">
    <source>
        <dbReference type="WBParaSite" id="PgR002_g137_t01"/>
    </source>
</evidence>
<dbReference type="WBParaSite" id="PgR002_g137_t01">
    <property type="protein sequence ID" value="PgR002_g137_t01"/>
    <property type="gene ID" value="PgR002_g137"/>
</dbReference>
<accession>A0A915A735</accession>
<protein>
    <submittedName>
        <fullName evidence="2">Phospholysine phosphohistidine inorganic pyrophosphate phosphatase</fullName>
    </submittedName>
</protein>
<sequence length="96" mass="11003">EWDFIELRPIIFFKLCQLYTEVFPLGMEVFRCSPIRGFLLDITGVLYNSSPNTLGVAIPGSIDAVNRPEWEKHLIKPNLIANNLKEAVDILLQCQR</sequence>
<dbReference type="AlphaFoldDB" id="A0A915A735"/>
<evidence type="ECO:0000313" key="1">
    <source>
        <dbReference type="Proteomes" id="UP000887569"/>
    </source>
</evidence>
<reference evidence="2" key="1">
    <citation type="submission" date="2022-11" db="UniProtKB">
        <authorList>
            <consortium name="WormBaseParasite"/>
        </authorList>
    </citation>
    <scope>IDENTIFICATION</scope>
</reference>
<proteinExistence type="predicted"/>
<name>A0A915A735_PARUN</name>